<accession>A0A382B6X7</accession>
<feature type="domain" description="Methyltransferase type 11" evidence="4">
    <location>
        <begin position="50"/>
        <end position="146"/>
    </location>
</feature>
<dbReference type="InterPro" id="IPR013216">
    <property type="entry name" value="Methyltransf_11"/>
</dbReference>
<dbReference type="PANTHER" id="PTHR44942">
    <property type="entry name" value="METHYLTRANSF_11 DOMAIN-CONTAINING PROTEIN"/>
    <property type="match status" value="1"/>
</dbReference>
<comment type="similarity">
    <text evidence="1">Belongs to the methyltransferase superfamily.</text>
</comment>
<evidence type="ECO:0000256" key="1">
    <source>
        <dbReference type="ARBA" id="ARBA00008361"/>
    </source>
</evidence>
<evidence type="ECO:0000259" key="4">
    <source>
        <dbReference type="Pfam" id="PF08241"/>
    </source>
</evidence>
<proteinExistence type="inferred from homology"/>
<name>A0A382B6X7_9ZZZZ</name>
<keyword evidence="3" id="KW-0808">Transferase</keyword>
<dbReference type="AlphaFoldDB" id="A0A382B6X7"/>
<organism evidence="5">
    <name type="scientific">marine metagenome</name>
    <dbReference type="NCBI Taxonomy" id="408172"/>
    <lineage>
        <taxon>unclassified sequences</taxon>
        <taxon>metagenomes</taxon>
        <taxon>ecological metagenomes</taxon>
    </lineage>
</organism>
<feature type="non-terminal residue" evidence="5">
    <location>
        <position position="1"/>
    </location>
</feature>
<dbReference type="Pfam" id="PF08241">
    <property type="entry name" value="Methyltransf_11"/>
    <property type="match status" value="1"/>
</dbReference>
<dbReference type="InterPro" id="IPR029063">
    <property type="entry name" value="SAM-dependent_MTases_sf"/>
</dbReference>
<dbReference type="Gene3D" id="3.40.50.150">
    <property type="entry name" value="Vaccinia Virus protein VP39"/>
    <property type="match status" value="1"/>
</dbReference>
<dbReference type="PANTHER" id="PTHR44942:SF4">
    <property type="entry name" value="METHYLTRANSFERASE TYPE 11 DOMAIN-CONTAINING PROTEIN"/>
    <property type="match status" value="1"/>
</dbReference>
<dbReference type="SUPFAM" id="SSF53335">
    <property type="entry name" value="S-adenosyl-L-methionine-dependent methyltransferases"/>
    <property type="match status" value="1"/>
</dbReference>
<dbReference type="GO" id="GO:0032259">
    <property type="term" value="P:methylation"/>
    <property type="evidence" value="ECO:0007669"/>
    <property type="project" value="UniProtKB-KW"/>
</dbReference>
<sequence length="263" mass="30859">KRGHMNTPQKTYDHFSRVSSSYRKMRTTDKEPIIFISESLKNLFGVKAADVGCGAGRYDLLLFQNLNKLHLTCIDINDSMLQEASNYLKSSGFSNFQTIKANANEIPLEKNSLDCIFTFNAIHHFDFVKFLEKSSEVIIEGGKIFIYTRLRSQNSRNIWGQHFPSFSEIETRLYELDEIENWIQSNGNLKLETIKQFKYKRTSTLERLVEKAKGKHYSTFSLYENNALNESLKIFQENIKMRFPDVRQIEWYDENILFTLRSK</sequence>
<gene>
    <name evidence="5" type="ORF">METZ01_LOCUS162362</name>
</gene>
<dbReference type="EMBL" id="UINC01028472">
    <property type="protein sequence ID" value="SVB09508.1"/>
    <property type="molecule type" value="Genomic_DNA"/>
</dbReference>
<keyword evidence="2" id="KW-0489">Methyltransferase</keyword>
<protein>
    <recommendedName>
        <fullName evidence="4">Methyltransferase type 11 domain-containing protein</fullName>
    </recommendedName>
</protein>
<dbReference type="CDD" id="cd02440">
    <property type="entry name" value="AdoMet_MTases"/>
    <property type="match status" value="1"/>
</dbReference>
<dbReference type="GO" id="GO:0008757">
    <property type="term" value="F:S-adenosylmethionine-dependent methyltransferase activity"/>
    <property type="evidence" value="ECO:0007669"/>
    <property type="project" value="InterPro"/>
</dbReference>
<evidence type="ECO:0000256" key="3">
    <source>
        <dbReference type="ARBA" id="ARBA00022679"/>
    </source>
</evidence>
<dbReference type="InterPro" id="IPR051052">
    <property type="entry name" value="Diverse_substrate_MTase"/>
</dbReference>
<evidence type="ECO:0000313" key="5">
    <source>
        <dbReference type="EMBL" id="SVB09508.1"/>
    </source>
</evidence>
<reference evidence="5" key="1">
    <citation type="submission" date="2018-05" db="EMBL/GenBank/DDBJ databases">
        <authorList>
            <person name="Lanie J.A."/>
            <person name="Ng W.-L."/>
            <person name="Kazmierczak K.M."/>
            <person name="Andrzejewski T.M."/>
            <person name="Davidsen T.M."/>
            <person name="Wayne K.J."/>
            <person name="Tettelin H."/>
            <person name="Glass J.I."/>
            <person name="Rusch D."/>
            <person name="Podicherti R."/>
            <person name="Tsui H.-C.T."/>
            <person name="Winkler M.E."/>
        </authorList>
    </citation>
    <scope>NUCLEOTIDE SEQUENCE</scope>
</reference>
<evidence type="ECO:0000256" key="2">
    <source>
        <dbReference type="ARBA" id="ARBA00022603"/>
    </source>
</evidence>